<dbReference type="PANTHER" id="PTHR14927:SF0">
    <property type="entry name" value="NUCLEOLAR PROTEIN 10"/>
    <property type="match status" value="1"/>
</dbReference>
<feature type="compositionally biased region" description="Basic and acidic residues" evidence="7">
    <location>
        <begin position="618"/>
        <end position="634"/>
    </location>
</feature>
<dbReference type="InterPro" id="IPR036322">
    <property type="entry name" value="WD40_repeat_dom_sf"/>
</dbReference>
<evidence type="ECO:0000259" key="9">
    <source>
        <dbReference type="Pfam" id="PF23097"/>
    </source>
</evidence>
<comment type="caution">
    <text evidence="11">The sequence shown here is derived from an EMBL/GenBank/DDBJ whole genome shotgun (WGS) entry which is preliminary data.</text>
</comment>
<keyword evidence="4" id="KW-0677">Repeat</keyword>
<evidence type="ECO:0000256" key="4">
    <source>
        <dbReference type="ARBA" id="ARBA00022737"/>
    </source>
</evidence>
<protein>
    <submittedName>
        <fullName evidence="11">WD40-repeat-containing domain protein</fullName>
    </submittedName>
</protein>
<keyword evidence="12" id="KW-1185">Reference proteome</keyword>
<dbReference type="InterPro" id="IPR015943">
    <property type="entry name" value="WD40/YVTN_repeat-like_dom_sf"/>
</dbReference>
<dbReference type="InterPro" id="IPR040382">
    <property type="entry name" value="NOL10/Enp2"/>
</dbReference>
<dbReference type="InterPro" id="IPR056550">
    <property type="entry name" value="NOL10_2nd"/>
</dbReference>
<feature type="region of interest" description="Disordered" evidence="7">
    <location>
        <begin position="541"/>
        <end position="644"/>
    </location>
</feature>
<evidence type="ECO:0000256" key="2">
    <source>
        <dbReference type="ARBA" id="ARBA00005264"/>
    </source>
</evidence>
<dbReference type="Pfam" id="PF08159">
    <property type="entry name" value="NUC153"/>
    <property type="match status" value="1"/>
</dbReference>
<evidence type="ECO:0000256" key="6">
    <source>
        <dbReference type="PROSITE-ProRule" id="PRU00221"/>
    </source>
</evidence>
<sequence>MKLSNPGSVPVYTIAGPSTARPLPDWLSRRRKRSEKHDPENVNNFELLQEFEFEEASNVVRVSEDGNWIMSSGTYKPQFHVHSTQELSLSFARHTKSENTTFLLLSQDYTKSLHLQNDRSLEFHTPMGCHYETRLPRFGRDLAYIRQSTEVLIPAVGVSADGSGFGEVFRLDLERGQYLRPWQVGVGSDGLDSGLQGGINVGAVNVAAVAESTHGLCAFGTSIGTVEFYDPRSKSRVATLGGQEGEVTALDYGQDGLSLALGTSNGQIRVFDLRNPRPLLTKDQGMGEAIKNLIHMRTPTGERKLLSADKRIIKIWDEQSGDLWTSIEPMVDINHVAHCPDSGMLLTANEGKQQHCFFIPNLGLAPKWCHFLDNMVHEMETETRTETYDNYKFLTLPELKSLSLGHLVGKTNLLRPYMHGYFVAAKLYDQARLIANPYVWEEERAKRVREKVEKERASRIRGVKKVKVNQKLVEKVLKRQEKRETVDTSAGILGDSRFGKLFEDEEFKVDETSREFMAINPSTTISKADGTEEVIQPRYQYASSGEESDSEAGSDSEKPSDGVVMQISSSRAAGGQTKDTAIGSRIQRLPQTLSRERSGEVVGEKQVTFVPQSKKKGKPEEAPAPEKKRLDSRRSASTNTFRRQ</sequence>
<keyword evidence="3 6" id="KW-0853">WD repeat</keyword>
<dbReference type="Pfam" id="PF23098">
    <property type="entry name" value="Beta-prop_NOL10_N"/>
    <property type="match status" value="1"/>
</dbReference>
<comment type="similarity">
    <text evidence="2">Belongs to the WD repeat NOL10/ENP2 family.</text>
</comment>
<feature type="domain" description="NUC153" evidence="8">
    <location>
        <begin position="495"/>
        <end position="523"/>
    </location>
</feature>
<keyword evidence="5" id="KW-0539">Nucleus</keyword>
<evidence type="ECO:0000256" key="5">
    <source>
        <dbReference type="ARBA" id="ARBA00023242"/>
    </source>
</evidence>
<dbReference type="InterPro" id="IPR001680">
    <property type="entry name" value="WD40_rpt"/>
</dbReference>
<organism evidence="11 12">
    <name type="scientific">Bombardia bombarda</name>
    <dbReference type="NCBI Taxonomy" id="252184"/>
    <lineage>
        <taxon>Eukaryota</taxon>
        <taxon>Fungi</taxon>
        <taxon>Dikarya</taxon>
        <taxon>Ascomycota</taxon>
        <taxon>Pezizomycotina</taxon>
        <taxon>Sordariomycetes</taxon>
        <taxon>Sordariomycetidae</taxon>
        <taxon>Sordariales</taxon>
        <taxon>Lasiosphaeriaceae</taxon>
        <taxon>Bombardia</taxon>
    </lineage>
</organism>
<dbReference type="PROSITE" id="PS50082">
    <property type="entry name" value="WD_REPEATS_2"/>
    <property type="match status" value="1"/>
</dbReference>
<dbReference type="AlphaFoldDB" id="A0AA39X886"/>
<dbReference type="Pfam" id="PF23097">
    <property type="entry name" value="NOL10_2nd"/>
    <property type="match status" value="1"/>
</dbReference>
<comment type="subcellular location">
    <subcellularLocation>
        <location evidence="1">Nucleus</location>
        <location evidence="1">Nucleolus</location>
    </subcellularLocation>
</comment>
<dbReference type="Gene3D" id="2.130.10.10">
    <property type="entry name" value="YVTN repeat-like/Quinoprotein amine dehydrogenase"/>
    <property type="match status" value="1"/>
</dbReference>
<dbReference type="InterPro" id="IPR056551">
    <property type="entry name" value="Beta-prop_NOL10_N"/>
</dbReference>
<dbReference type="PANTHER" id="PTHR14927">
    <property type="entry name" value="NUCLEOLAR PROTEIN 10"/>
    <property type="match status" value="1"/>
</dbReference>
<accession>A0AA39X886</accession>
<feature type="domain" description="Nucleolar protein 10-like N-terminal" evidence="10">
    <location>
        <begin position="19"/>
        <end position="382"/>
    </location>
</feature>
<dbReference type="InterPro" id="IPR012580">
    <property type="entry name" value="NUC153"/>
</dbReference>
<evidence type="ECO:0000259" key="8">
    <source>
        <dbReference type="Pfam" id="PF08159"/>
    </source>
</evidence>
<evidence type="ECO:0000259" key="10">
    <source>
        <dbReference type="Pfam" id="PF23098"/>
    </source>
</evidence>
<name>A0AA39X886_9PEZI</name>
<dbReference type="GO" id="GO:0030686">
    <property type="term" value="C:90S preribosome"/>
    <property type="evidence" value="ECO:0007669"/>
    <property type="project" value="TreeGrafter"/>
</dbReference>
<evidence type="ECO:0000256" key="7">
    <source>
        <dbReference type="SAM" id="MobiDB-lite"/>
    </source>
</evidence>
<proteinExistence type="inferred from homology"/>
<feature type="compositionally biased region" description="Polar residues" evidence="7">
    <location>
        <begin position="635"/>
        <end position="644"/>
    </location>
</feature>
<dbReference type="EMBL" id="JAULSR010000002">
    <property type="protein sequence ID" value="KAK0629129.1"/>
    <property type="molecule type" value="Genomic_DNA"/>
</dbReference>
<evidence type="ECO:0000256" key="3">
    <source>
        <dbReference type="ARBA" id="ARBA00022574"/>
    </source>
</evidence>
<evidence type="ECO:0000256" key="1">
    <source>
        <dbReference type="ARBA" id="ARBA00004604"/>
    </source>
</evidence>
<dbReference type="GO" id="GO:0000462">
    <property type="term" value="P:maturation of SSU-rRNA from tricistronic rRNA transcript (SSU-rRNA, 5.8S rRNA, LSU-rRNA)"/>
    <property type="evidence" value="ECO:0007669"/>
    <property type="project" value="TreeGrafter"/>
</dbReference>
<reference evidence="11" key="1">
    <citation type="submission" date="2023-06" db="EMBL/GenBank/DDBJ databases">
        <title>Genome-scale phylogeny and comparative genomics of the fungal order Sordariales.</title>
        <authorList>
            <consortium name="Lawrence Berkeley National Laboratory"/>
            <person name="Hensen N."/>
            <person name="Bonometti L."/>
            <person name="Westerberg I."/>
            <person name="Brannstrom I.O."/>
            <person name="Guillou S."/>
            <person name="Cros-Aarteil S."/>
            <person name="Calhoun S."/>
            <person name="Haridas S."/>
            <person name="Kuo A."/>
            <person name="Mondo S."/>
            <person name="Pangilinan J."/>
            <person name="Riley R."/>
            <person name="LaButti K."/>
            <person name="Andreopoulos B."/>
            <person name="Lipzen A."/>
            <person name="Chen C."/>
            <person name="Yanf M."/>
            <person name="Daum C."/>
            <person name="Ng V."/>
            <person name="Clum A."/>
            <person name="Steindorff A."/>
            <person name="Ohm R."/>
            <person name="Martin F."/>
            <person name="Silar P."/>
            <person name="Natvig D."/>
            <person name="Lalanne C."/>
            <person name="Gautier V."/>
            <person name="Ament-velasquez S.L."/>
            <person name="Kruys A."/>
            <person name="Hutchinson M.I."/>
            <person name="Powell A.J."/>
            <person name="Barry K."/>
            <person name="Miller A.N."/>
            <person name="Grigoriev I.V."/>
            <person name="Debuchy R."/>
            <person name="Gladieux P."/>
            <person name="Thoren M.H."/>
            <person name="Johannesson H."/>
        </authorList>
    </citation>
    <scope>NUCLEOTIDE SEQUENCE</scope>
    <source>
        <strain evidence="11">SMH3391-2</strain>
    </source>
</reference>
<dbReference type="Proteomes" id="UP001174934">
    <property type="component" value="Unassembled WGS sequence"/>
</dbReference>
<dbReference type="GO" id="GO:0032040">
    <property type="term" value="C:small-subunit processome"/>
    <property type="evidence" value="ECO:0007669"/>
    <property type="project" value="TreeGrafter"/>
</dbReference>
<feature type="repeat" description="WD" evidence="6">
    <location>
        <begin position="240"/>
        <end position="281"/>
    </location>
</feature>
<dbReference type="SUPFAM" id="SSF50978">
    <property type="entry name" value="WD40 repeat-like"/>
    <property type="match status" value="1"/>
</dbReference>
<evidence type="ECO:0000313" key="12">
    <source>
        <dbReference type="Proteomes" id="UP001174934"/>
    </source>
</evidence>
<gene>
    <name evidence="11" type="ORF">B0T17DRAFT_589045</name>
</gene>
<feature type="compositionally biased region" description="Basic and acidic residues" evidence="7">
    <location>
        <begin position="594"/>
        <end position="603"/>
    </location>
</feature>
<feature type="domain" description="Nucleolar protein 10-like second" evidence="9">
    <location>
        <begin position="388"/>
        <end position="436"/>
    </location>
</feature>
<evidence type="ECO:0000313" key="11">
    <source>
        <dbReference type="EMBL" id="KAK0629129.1"/>
    </source>
</evidence>